<proteinExistence type="predicted"/>
<evidence type="ECO:0000313" key="8">
    <source>
        <dbReference type="Proteomes" id="UP000321617"/>
    </source>
</evidence>
<evidence type="ECO:0000256" key="6">
    <source>
        <dbReference type="SAM" id="Phobius"/>
    </source>
</evidence>
<protein>
    <submittedName>
        <fullName evidence="7">L-lysine exporter family protein LysE/ArgO</fullName>
    </submittedName>
</protein>
<evidence type="ECO:0000256" key="1">
    <source>
        <dbReference type="ARBA" id="ARBA00004651"/>
    </source>
</evidence>
<keyword evidence="5 6" id="KW-0472">Membrane</keyword>
<organism evidence="7 8">
    <name type="scientific">Stackebrandtia albiflava</name>
    <dbReference type="NCBI Taxonomy" id="406432"/>
    <lineage>
        <taxon>Bacteria</taxon>
        <taxon>Bacillati</taxon>
        <taxon>Actinomycetota</taxon>
        <taxon>Actinomycetes</taxon>
        <taxon>Glycomycetales</taxon>
        <taxon>Glycomycetaceae</taxon>
        <taxon>Stackebrandtia</taxon>
    </lineage>
</organism>
<dbReference type="AlphaFoldDB" id="A0A562VDL2"/>
<gene>
    <name evidence="7" type="ORF">LX16_1696</name>
</gene>
<reference evidence="7 8" key="1">
    <citation type="journal article" date="2013" name="Stand. Genomic Sci.">
        <title>Genomic Encyclopedia of Type Strains, Phase I: The one thousand microbial genomes (KMG-I) project.</title>
        <authorList>
            <person name="Kyrpides N.C."/>
            <person name="Woyke T."/>
            <person name="Eisen J.A."/>
            <person name="Garrity G."/>
            <person name="Lilburn T.G."/>
            <person name="Beck B.J."/>
            <person name="Whitman W.B."/>
            <person name="Hugenholtz P."/>
            <person name="Klenk H.P."/>
        </authorList>
    </citation>
    <scope>NUCLEOTIDE SEQUENCE [LARGE SCALE GENOMIC DNA]</scope>
    <source>
        <strain evidence="7 8">DSM 45044</strain>
    </source>
</reference>
<feature type="transmembrane region" description="Helical" evidence="6">
    <location>
        <begin position="6"/>
        <end position="29"/>
    </location>
</feature>
<dbReference type="EMBL" id="VLLL01000005">
    <property type="protein sequence ID" value="TWJ15976.1"/>
    <property type="molecule type" value="Genomic_DNA"/>
</dbReference>
<dbReference type="InterPro" id="IPR001123">
    <property type="entry name" value="LeuE-type"/>
</dbReference>
<sequence>MVTDFVIPVLTGLGAGLSLIVAIGAQNAFVLRQGLRTEHVAWVVTVCAVSDAVLIVAGVAGIGVLIQAAPGLLTVTRYAGAAFLLGYAALAARRVWNRQSMTTRAAGDRAGLGAVLATCLALTWLNPHVYLDTVILLGSIANSHPEPDRWLIGAGAVAGSVAWFTALGFGARLLSPLFARPIAWRLLDALIAVVMTVLAVTLLLGT</sequence>
<feature type="transmembrane region" description="Helical" evidence="6">
    <location>
        <begin position="150"/>
        <end position="174"/>
    </location>
</feature>
<evidence type="ECO:0000256" key="3">
    <source>
        <dbReference type="ARBA" id="ARBA00022692"/>
    </source>
</evidence>
<dbReference type="Pfam" id="PF01810">
    <property type="entry name" value="LysE"/>
    <property type="match status" value="1"/>
</dbReference>
<name>A0A562VDL2_9ACTN</name>
<evidence type="ECO:0000256" key="2">
    <source>
        <dbReference type="ARBA" id="ARBA00022475"/>
    </source>
</evidence>
<dbReference type="GO" id="GO:0015171">
    <property type="term" value="F:amino acid transmembrane transporter activity"/>
    <property type="evidence" value="ECO:0007669"/>
    <property type="project" value="TreeGrafter"/>
</dbReference>
<feature type="transmembrane region" description="Helical" evidence="6">
    <location>
        <begin position="186"/>
        <end position="205"/>
    </location>
</feature>
<feature type="transmembrane region" description="Helical" evidence="6">
    <location>
        <begin position="41"/>
        <end position="66"/>
    </location>
</feature>
<dbReference type="GO" id="GO:0005886">
    <property type="term" value="C:plasma membrane"/>
    <property type="evidence" value="ECO:0007669"/>
    <property type="project" value="UniProtKB-SubCell"/>
</dbReference>
<evidence type="ECO:0000256" key="4">
    <source>
        <dbReference type="ARBA" id="ARBA00022989"/>
    </source>
</evidence>
<feature type="transmembrane region" description="Helical" evidence="6">
    <location>
        <begin position="72"/>
        <end position="90"/>
    </location>
</feature>
<keyword evidence="2" id="KW-1003">Cell membrane</keyword>
<keyword evidence="3 6" id="KW-0812">Transmembrane</keyword>
<keyword evidence="4 6" id="KW-1133">Transmembrane helix</keyword>
<comment type="caution">
    <text evidence="7">The sequence shown here is derived from an EMBL/GenBank/DDBJ whole genome shotgun (WGS) entry which is preliminary data.</text>
</comment>
<feature type="transmembrane region" description="Helical" evidence="6">
    <location>
        <begin position="110"/>
        <end position="130"/>
    </location>
</feature>
<dbReference type="Proteomes" id="UP000321617">
    <property type="component" value="Unassembled WGS sequence"/>
</dbReference>
<keyword evidence="8" id="KW-1185">Reference proteome</keyword>
<dbReference type="PANTHER" id="PTHR30086">
    <property type="entry name" value="ARGININE EXPORTER PROTEIN ARGO"/>
    <property type="match status" value="1"/>
</dbReference>
<evidence type="ECO:0000313" key="7">
    <source>
        <dbReference type="EMBL" id="TWJ15976.1"/>
    </source>
</evidence>
<comment type="subcellular location">
    <subcellularLocation>
        <location evidence="1">Cell membrane</location>
        <topology evidence="1">Multi-pass membrane protein</topology>
    </subcellularLocation>
</comment>
<dbReference type="PANTHER" id="PTHR30086:SF20">
    <property type="entry name" value="ARGININE EXPORTER PROTEIN ARGO-RELATED"/>
    <property type="match status" value="1"/>
</dbReference>
<evidence type="ECO:0000256" key="5">
    <source>
        <dbReference type="ARBA" id="ARBA00023136"/>
    </source>
</evidence>
<accession>A0A562VDL2</accession>